<name>A0ABW3FMD2_9PSEU</name>
<sequence>MELPDIESMLTDLEDKQARIRELGEESRARRFTATSEDGAVTATVDGTGKLHDLDIPDRELRAGDPSPLGRKIVAAVGAARTRAIEDANSRFAELFPEFEE</sequence>
<dbReference type="InterPro" id="IPR004401">
    <property type="entry name" value="YbaB/EbfC"/>
</dbReference>
<evidence type="ECO:0000313" key="2">
    <source>
        <dbReference type="Proteomes" id="UP001597018"/>
    </source>
</evidence>
<accession>A0ABW3FMD2</accession>
<dbReference type="SUPFAM" id="SSF82607">
    <property type="entry name" value="YbaB-like"/>
    <property type="match status" value="1"/>
</dbReference>
<protein>
    <submittedName>
        <fullName evidence="1">YbaB/EbfC family nucleoid-associated protein</fullName>
    </submittedName>
</protein>
<proteinExistence type="predicted"/>
<gene>
    <name evidence="1" type="ORF">ACFQ16_03435</name>
</gene>
<reference evidence="2" key="1">
    <citation type="journal article" date="2019" name="Int. J. Syst. Evol. Microbiol.">
        <title>The Global Catalogue of Microorganisms (GCM) 10K type strain sequencing project: providing services to taxonomists for standard genome sequencing and annotation.</title>
        <authorList>
            <consortium name="The Broad Institute Genomics Platform"/>
            <consortium name="The Broad Institute Genome Sequencing Center for Infectious Disease"/>
            <person name="Wu L."/>
            <person name="Ma J."/>
        </authorList>
    </citation>
    <scope>NUCLEOTIDE SEQUENCE [LARGE SCALE GENOMIC DNA]</scope>
    <source>
        <strain evidence="2">CCUG 56401</strain>
    </source>
</reference>
<evidence type="ECO:0000313" key="1">
    <source>
        <dbReference type="EMBL" id="MFD0918787.1"/>
    </source>
</evidence>
<comment type="caution">
    <text evidence="1">The sequence shown here is derived from an EMBL/GenBank/DDBJ whole genome shotgun (WGS) entry which is preliminary data.</text>
</comment>
<keyword evidence="2" id="KW-1185">Reference proteome</keyword>
<dbReference type="InterPro" id="IPR036894">
    <property type="entry name" value="YbaB-like_sf"/>
</dbReference>
<dbReference type="EMBL" id="JBHTIW010000002">
    <property type="protein sequence ID" value="MFD0918787.1"/>
    <property type="molecule type" value="Genomic_DNA"/>
</dbReference>
<organism evidence="1 2">
    <name type="scientific">Saccharopolyspora rosea</name>
    <dbReference type="NCBI Taxonomy" id="524884"/>
    <lineage>
        <taxon>Bacteria</taxon>
        <taxon>Bacillati</taxon>
        <taxon>Actinomycetota</taxon>
        <taxon>Actinomycetes</taxon>
        <taxon>Pseudonocardiales</taxon>
        <taxon>Pseudonocardiaceae</taxon>
        <taxon>Saccharopolyspora</taxon>
    </lineage>
</organism>
<dbReference type="RefSeq" id="WP_263250573.1">
    <property type="nucleotide sequence ID" value="NZ_BAABLT010000033.1"/>
</dbReference>
<dbReference type="Gene3D" id="3.30.1310.10">
    <property type="entry name" value="Nucleoid-associated protein YbaB-like domain"/>
    <property type="match status" value="1"/>
</dbReference>
<dbReference type="Pfam" id="PF02575">
    <property type="entry name" value="YbaB_DNA_bd"/>
    <property type="match status" value="1"/>
</dbReference>
<dbReference type="Proteomes" id="UP001597018">
    <property type="component" value="Unassembled WGS sequence"/>
</dbReference>